<sequence>MKKIAILALLICCSITLSAQYDEPTAPDYKSIEKNINNSSSHLNYEVLMERYRMGDSTMTIDEKRHLYFGYVFQPSYNPADTSQYNTRMATVLNKQYFSDQDYEEVLQYAEALLKEDPFNMRALNAKLLVFAQKNNVEAYRRTAKQRNIVQQAIISTGDGMSKSTPYYVIKVSHEYDLLGFLGFKFGGEDKIERNCNCNSLTLAPNRFGVDKLYFDISPTFEYIKRKGSGKI</sequence>
<keyword evidence="1" id="KW-0732">Signal</keyword>
<dbReference type="InterPro" id="IPR032578">
    <property type="entry name" value="DUF4919"/>
</dbReference>
<dbReference type="EMBL" id="LT608328">
    <property type="protein sequence ID" value="SCM59129.1"/>
    <property type="molecule type" value="Genomic_DNA"/>
</dbReference>
<gene>
    <name evidence="2" type="ORF">ING2E5A_2321</name>
</gene>
<organism evidence="2 3">
    <name type="scientific">Petrimonas mucosa</name>
    <dbReference type="NCBI Taxonomy" id="1642646"/>
    <lineage>
        <taxon>Bacteria</taxon>
        <taxon>Pseudomonadati</taxon>
        <taxon>Bacteroidota</taxon>
        <taxon>Bacteroidia</taxon>
        <taxon>Bacteroidales</taxon>
        <taxon>Dysgonomonadaceae</taxon>
        <taxon>Petrimonas</taxon>
    </lineage>
</organism>
<dbReference type="AlphaFoldDB" id="A0A1G4G9A3"/>
<name>A0A1G4G9A3_9BACT</name>
<dbReference type="STRING" id="1642646.ING2E5A_2321"/>
<dbReference type="KEGG" id="pmuc:ING2E5A_2321"/>
<accession>A0A1G4G9A3</accession>
<dbReference type="RefSeq" id="WP_071137460.1">
    <property type="nucleotide sequence ID" value="NZ_DUQN01000013.1"/>
</dbReference>
<evidence type="ECO:0000256" key="1">
    <source>
        <dbReference type="SAM" id="SignalP"/>
    </source>
</evidence>
<keyword evidence="3" id="KW-1185">Reference proteome</keyword>
<proteinExistence type="predicted"/>
<dbReference type="Pfam" id="PF16266">
    <property type="entry name" value="DUF4919"/>
    <property type="match status" value="1"/>
</dbReference>
<protein>
    <submittedName>
        <fullName evidence="2">Putative secreted protein</fullName>
    </submittedName>
</protein>
<reference evidence="2 3" key="1">
    <citation type="submission" date="2016-08" db="EMBL/GenBank/DDBJ databases">
        <authorList>
            <person name="Seilhamer J.J."/>
        </authorList>
    </citation>
    <scope>NUCLEOTIDE SEQUENCE [LARGE SCALE GENOMIC DNA]</scope>
    <source>
        <strain evidence="2">ING2-E5A</strain>
    </source>
</reference>
<feature type="chain" id="PRO_5009603980" evidence="1">
    <location>
        <begin position="20"/>
        <end position="232"/>
    </location>
</feature>
<dbReference type="Proteomes" id="UP000178485">
    <property type="component" value="Chromosome i"/>
</dbReference>
<feature type="signal peptide" evidence="1">
    <location>
        <begin position="1"/>
        <end position="19"/>
    </location>
</feature>
<evidence type="ECO:0000313" key="3">
    <source>
        <dbReference type="Proteomes" id="UP000178485"/>
    </source>
</evidence>
<evidence type="ECO:0000313" key="2">
    <source>
        <dbReference type="EMBL" id="SCM59129.1"/>
    </source>
</evidence>